<accession>A0ABW7HU64</accession>
<evidence type="ECO:0000259" key="2">
    <source>
        <dbReference type="Pfam" id="PF03756"/>
    </source>
</evidence>
<name>A0ABW7HU64_9ACTN</name>
<feature type="domain" description="A-factor biosynthesis hotdog" evidence="2">
    <location>
        <begin position="6"/>
        <end position="138"/>
    </location>
</feature>
<keyword evidence="4" id="KW-1185">Reference proteome</keyword>
<organism evidence="3 4">
    <name type="scientific">Streptomyces chitinivorans</name>
    <dbReference type="NCBI Taxonomy" id="1257027"/>
    <lineage>
        <taxon>Bacteria</taxon>
        <taxon>Bacillati</taxon>
        <taxon>Actinomycetota</taxon>
        <taxon>Actinomycetes</taxon>
        <taxon>Kitasatosporales</taxon>
        <taxon>Streptomycetaceae</taxon>
        <taxon>Streptomyces</taxon>
    </lineage>
</organism>
<dbReference type="EMBL" id="JBIHMK010000046">
    <property type="protein sequence ID" value="MFH0249333.1"/>
    <property type="molecule type" value="Genomic_DNA"/>
</dbReference>
<dbReference type="InterPro" id="IPR005509">
    <property type="entry name" value="AfsA_hotdog_dom"/>
</dbReference>
<evidence type="ECO:0000313" key="4">
    <source>
        <dbReference type="Proteomes" id="UP001607069"/>
    </source>
</evidence>
<dbReference type="RefSeq" id="WP_279950201.1">
    <property type="nucleotide sequence ID" value="NZ_BAABEN010000036.1"/>
</dbReference>
<dbReference type="Gene3D" id="3.10.129.110">
    <property type="entry name" value="Polyketide synthase dehydratase"/>
    <property type="match status" value="1"/>
</dbReference>
<sequence length="325" mass="36107">MAQQSVHKLNAAEVLLTGWRRGREDEFVVTARWPEDHAFYTVRDRCHDPLLLCETIRQTFPLLSHEAYGVPLGHALVWDTYEQRLDPGALRSGDSYSDVELRVTVREATRRRGRIAALSLLYDVVRDGLPLATAGSRFTIHSPEVYRRLRRGHGDLSAVRPIPVPAAVSARGVGRADARDVVLAPTGEPHRWQLRVDTDHPVLFDHPVDHVPGMLLLEAARQAAHSFSGRPSACVTAMDVRFHRYAELDAPGWVEVRPAGRDTGGCPRLAVVGSQDGRELFSCMITLDEDPRGPRSSSPSAGRFRRPRRSALHLTEPDLAALNPV</sequence>
<evidence type="ECO:0000256" key="1">
    <source>
        <dbReference type="SAM" id="MobiDB-lite"/>
    </source>
</evidence>
<comment type="caution">
    <text evidence="3">The sequence shown here is derived from an EMBL/GenBank/DDBJ whole genome shotgun (WGS) entry which is preliminary data.</text>
</comment>
<reference evidence="3 4" key="1">
    <citation type="submission" date="2024-10" db="EMBL/GenBank/DDBJ databases">
        <authorList>
            <person name="Cho J.-C."/>
        </authorList>
    </citation>
    <scope>NUCLEOTIDE SEQUENCE [LARGE SCALE GENOMIC DNA]</scope>
    <source>
        <strain evidence="3 4">KCTC29696</strain>
    </source>
</reference>
<dbReference type="NCBIfam" id="NF041195">
    <property type="entry name" value="ScbA_BarX_GamBu"/>
    <property type="match status" value="1"/>
</dbReference>
<protein>
    <submittedName>
        <fullName evidence="3">ScbA/BarX family gamma-butyrolactone biosynthesis protein</fullName>
    </submittedName>
</protein>
<dbReference type="InterPro" id="IPR042104">
    <property type="entry name" value="PKS_dehydratase_sf"/>
</dbReference>
<dbReference type="Pfam" id="PF03756">
    <property type="entry name" value="AfsA"/>
    <property type="match status" value="2"/>
</dbReference>
<feature type="region of interest" description="Disordered" evidence="1">
    <location>
        <begin position="287"/>
        <end position="317"/>
    </location>
</feature>
<proteinExistence type="predicted"/>
<dbReference type="Proteomes" id="UP001607069">
    <property type="component" value="Unassembled WGS sequence"/>
</dbReference>
<feature type="domain" description="A-factor biosynthesis hotdog" evidence="2">
    <location>
        <begin position="173"/>
        <end position="260"/>
    </location>
</feature>
<gene>
    <name evidence="3" type="ORF">ACG5V6_14045</name>
</gene>
<dbReference type="InterPro" id="IPR047757">
    <property type="entry name" value="AfsA-like"/>
</dbReference>
<evidence type="ECO:0000313" key="3">
    <source>
        <dbReference type="EMBL" id="MFH0249333.1"/>
    </source>
</evidence>